<evidence type="ECO:0000256" key="9">
    <source>
        <dbReference type="SAM" id="Phobius"/>
    </source>
</evidence>
<dbReference type="PANTHER" id="PTHR33281:SF19">
    <property type="entry name" value="VOLTAGE-DEPENDENT ANION CHANNEL-FORMING PROTEIN YNEE"/>
    <property type="match status" value="1"/>
</dbReference>
<evidence type="ECO:0000313" key="11">
    <source>
        <dbReference type="Proteomes" id="UP000827549"/>
    </source>
</evidence>
<accession>A0AAF0YDX7</accession>
<reference evidence="10" key="1">
    <citation type="submission" date="2023-10" db="EMBL/GenBank/DDBJ databases">
        <authorList>
            <person name="Noh H."/>
        </authorList>
    </citation>
    <scope>NUCLEOTIDE SEQUENCE</scope>
    <source>
        <strain evidence="10">DUCC4014</strain>
    </source>
</reference>
<dbReference type="GO" id="GO:0005886">
    <property type="term" value="C:plasma membrane"/>
    <property type="evidence" value="ECO:0007669"/>
    <property type="project" value="UniProtKB-SubCell"/>
</dbReference>
<evidence type="ECO:0000256" key="8">
    <source>
        <dbReference type="SAM" id="MobiDB-lite"/>
    </source>
</evidence>
<dbReference type="InterPro" id="IPR044669">
    <property type="entry name" value="YneE/VCCN1/2-like"/>
</dbReference>
<sequence>MPPSETDPLLGNNHDDAHSSASSDDHFISGNEHELASVEKGRTSAWGYLGKAFSATAFFKIWPSLLFLGLWATAVVLVNKHTSWALHFPNTMLTVLGIMLGLAINYRVSTAYATYRAGRVHWSKITLGARNWARVVWLHCPESTQNVGWVAPDEAAKAADQARGVLEKKTMVTMALAFAVATKHHLRHEHGIYYEDLYYLVNFLPSLASDPADKPVSFPPLPAVPAAPGASAASASAAAPPKAAKHKPVLHKAENPGLHAQPSWLKRVVKKIFQDGFKGTRAARKKAELGVLGLIAAGVLAFLRTICCVQHDETADPEVGTQSVDGGAGTGAGADAGAGAAVVAGAAVATATVKAGKKGKKDKTKGGAAAQPAPAAAPSTSSASANGAAPTASVPRTHTNVPFEITLFMSSYVAALQARGVKPNNTTSQLFNALSALSAALADLESIVSTPMPWSYATHLGEVTWIYCLLLPFQLYDSGFGWGTVAATVVSTYLIMGYASIAAEIENPFG</sequence>
<dbReference type="PANTHER" id="PTHR33281">
    <property type="entry name" value="UPF0187 PROTEIN YNEE"/>
    <property type="match status" value="1"/>
</dbReference>
<feature type="region of interest" description="Disordered" evidence="8">
    <location>
        <begin position="354"/>
        <end position="393"/>
    </location>
</feature>
<feature type="transmembrane region" description="Helical" evidence="9">
    <location>
        <begin position="84"/>
        <end position="106"/>
    </location>
</feature>
<keyword evidence="7 9" id="KW-0472">Membrane</keyword>
<dbReference type="RefSeq" id="XP_062629093.1">
    <property type="nucleotide sequence ID" value="XM_062773109.1"/>
</dbReference>
<evidence type="ECO:0000256" key="2">
    <source>
        <dbReference type="ARBA" id="ARBA00022448"/>
    </source>
</evidence>
<evidence type="ECO:0000256" key="3">
    <source>
        <dbReference type="ARBA" id="ARBA00022475"/>
    </source>
</evidence>
<feature type="transmembrane region" description="Helical" evidence="9">
    <location>
        <begin position="57"/>
        <end position="78"/>
    </location>
</feature>
<feature type="transmembrane region" description="Helical" evidence="9">
    <location>
        <begin position="287"/>
        <end position="306"/>
    </location>
</feature>
<dbReference type="EMBL" id="CP086717">
    <property type="protein sequence ID" value="WOO83061.1"/>
    <property type="molecule type" value="Genomic_DNA"/>
</dbReference>
<evidence type="ECO:0000256" key="4">
    <source>
        <dbReference type="ARBA" id="ARBA00022692"/>
    </source>
</evidence>
<dbReference type="GO" id="GO:0005254">
    <property type="term" value="F:chloride channel activity"/>
    <property type="evidence" value="ECO:0007669"/>
    <property type="project" value="InterPro"/>
</dbReference>
<keyword evidence="5 9" id="KW-1133">Transmembrane helix</keyword>
<proteinExistence type="predicted"/>
<keyword evidence="4 9" id="KW-0812">Transmembrane</keyword>
<evidence type="ECO:0000256" key="6">
    <source>
        <dbReference type="ARBA" id="ARBA00023065"/>
    </source>
</evidence>
<feature type="compositionally biased region" description="Low complexity" evidence="8">
    <location>
        <begin position="366"/>
        <end position="393"/>
    </location>
</feature>
<keyword evidence="11" id="KW-1185">Reference proteome</keyword>
<dbReference type="AlphaFoldDB" id="A0AAF0YDX7"/>
<organism evidence="10 11">
    <name type="scientific">Vanrija pseudolonga</name>
    <dbReference type="NCBI Taxonomy" id="143232"/>
    <lineage>
        <taxon>Eukaryota</taxon>
        <taxon>Fungi</taxon>
        <taxon>Dikarya</taxon>
        <taxon>Basidiomycota</taxon>
        <taxon>Agaricomycotina</taxon>
        <taxon>Tremellomycetes</taxon>
        <taxon>Trichosporonales</taxon>
        <taxon>Trichosporonaceae</taxon>
        <taxon>Vanrija</taxon>
    </lineage>
</organism>
<keyword evidence="2" id="KW-0813">Transport</keyword>
<dbReference type="Pfam" id="PF25539">
    <property type="entry name" value="Bestrophin_2"/>
    <property type="match status" value="2"/>
</dbReference>
<evidence type="ECO:0000256" key="7">
    <source>
        <dbReference type="ARBA" id="ARBA00023136"/>
    </source>
</evidence>
<feature type="compositionally biased region" description="Basic and acidic residues" evidence="8">
    <location>
        <begin position="13"/>
        <end position="26"/>
    </location>
</feature>
<dbReference type="Proteomes" id="UP000827549">
    <property type="component" value="Chromosome 4"/>
</dbReference>
<gene>
    <name evidence="10" type="primary">sll1024_2</name>
    <name evidence="10" type="ORF">LOC62_04G006543</name>
</gene>
<keyword evidence="3" id="KW-1003">Cell membrane</keyword>
<keyword evidence="6" id="KW-0406">Ion transport</keyword>
<evidence type="ECO:0000256" key="1">
    <source>
        <dbReference type="ARBA" id="ARBA00004651"/>
    </source>
</evidence>
<comment type="subcellular location">
    <subcellularLocation>
        <location evidence="1">Cell membrane</location>
        <topology evidence="1">Multi-pass membrane protein</topology>
    </subcellularLocation>
</comment>
<feature type="region of interest" description="Disordered" evidence="8">
    <location>
        <begin position="1"/>
        <end position="26"/>
    </location>
</feature>
<name>A0AAF0YDX7_9TREE</name>
<protein>
    <submittedName>
        <fullName evidence="10">UPF0187 protein</fullName>
    </submittedName>
</protein>
<evidence type="ECO:0000313" key="10">
    <source>
        <dbReference type="EMBL" id="WOO83061.1"/>
    </source>
</evidence>
<dbReference type="GeneID" id="87809765"/>
<evidence type="ECO:0000256" key="5">
    <source>
        <dbReference type="ARBA" id="ARBA00022989"/>
    </source>
</evidence>